<dbReference type="Proteomes" id="UP000799539">
    <property type="component" value="Unassembled WGS sequence"/>
</dbReference>
<keyword evidence="4" id="KW-1185">Reference proteome</keyword>
<gene>
    <name evidence="3" type="ORF">CERZMDRAFT_93172</name>
</gene>
<feature type="coiled-coil region" evidence="1">
    <location>
        <begin position="286"/>
        <end position="477"/>
    </location>
</feature>
<evidence type="ECO:0000313" key="3">
    <source>
        <dbReference type="EMBL" id="KAF2217114.1"/>
    </source>
</evidence>
<feature type="compositionally biased region" description="Polar residues" evidence="2">
    <location>
        <begin position="44"/>
        <end position="68"/>
    </location>
</feature>
<evidence type="ECO:0000256" key="2">
    <source>
        <dbReference type="SAM" id="MobiDB-lite"/>
    </source>
</evidence>
<proteinExistence type="predicted"/>
<keyword evidence="1" id="KW-0175">Coiled coil</keyword>
<name>A0A6A6FUU7_9PEZI</name>
<feature type="compositionally biased region" description="Basic and acidic residues" evidence="2">
    <location>
        <begin position="112"/>
        <end position="121"/>
    </location>
</feature>
<accession>A0A6A6FUU7</accession>
<dbReference type="OrthoDB" id="3646294at2759"/>
<protein>
    <submittedName>
        <fullName evidence="3">Uncharacterized protein</fullName>
    </submittedName>
</protein>
<feature type="compositionally biased region" description="Basic and acidic residues" evidence="2">
    <location>
        <begin position="1"/>
        <end position="15"/>
    </location>
</feature>
<feature type="compositionally biased region" description="Acidic residues" evidence="2">
    <location>
        <begin position="122"/>
        <end position="131"/>
    </location>
</feature>
<dbReference type="EMBL" id="ML992663">
    <property type="protein sequence ID" value="KAF2217114.1"/>
    <property type="molecule type" value="Genomic_DNA"/>
</dbReference>
<organism evidence="3 4">
    <name type="scientific">Cercospora zeae-maydis SCOH1-5</name>
    <dbReference type="NCBI Taxonomy" id="717836"/>
    <lineage>
        <taxon>Eukaryota</taxon>
        <taxon>Fungi</taxon>
        <taxon>Dikarya</taxon>
        <taxon>Ascomycota</taxon>
        <taxon>Pezizomycotina</taxon>
        <taxon>Dothideomycetes</taxon>
        <taxon>Dothideomycetidae</taxon>
        <taxon>Mycosphaerellales</taxon>
        <taxon>Mycosphaerellaceae</taxon>
        <taxon>Cercospora</taxon>
    </lineage>
</organism>
<sequence length="588" mass="67456">MTQEEKMDIDQEVAKDSAPVAVAENLEEEATSVQDTHTEEPATPSVQPKPTAPAPSNTGDETATSQDVKSTKEAKIQAENPPIQQAIDEVDGENDIDMASISVPVEIQPSEAKTESPRDSFFDDSDSDEEAELPKVSKLDGINVIPAIVVDGDKPVWNRQRAVKARSAGRQRAALYGRKHYDMPYVPSGLRLSYTPQEYCFDCDAARVAKLTKIDTSLRPQKRPGSIDSKTSFEQPRDAPSPIKAKGPRRSNAVTNAALPLPSQQAMLNDYRRKYSQYHQKFYDCREQLQIQCQQLKRERESLRQAEKLAKDKDRQHGEDMNDLLEEVNDACTQLRVSKGDYENRLDLLQQKLDESVANIKQIEVDRDDARASLLALRNSLEEHKAALEAAETQITKLQTEQDIQKQCQTRNDQLQVQLNAFLSQHQAFEQKNEQLQSHLRQLSHQLHGTHDMIEKLQTEKAELEQANRRLERQVALRSISEARSVPWEKRRQAWRREPAWKEQHRILVQRAKREDQQRREYEMAREYALEDLKLPPPDATFYHYLAGRVTGSARGEQVSNAREVNARRPTWLSEWRKHLSPSLSWYW</sequence>
<dbReference type="SUPFAM" id="SSF57997">
    <property type="entry name" value="Tropomyosin"/>
    <property type="match status" value="1"/>
</dbReference>
<dbReference type="AlphaFoldDB" id="A0A6A6FUU7"/>
<reference evidence="3" key="1">
    <citation type="journal article" date="2020" name="Stud. Mycol.">
        <title>101 Dothideomycetes genomes: a test case for predicting lifestyles and emergence of pathogens.</title>
        <authorList>
            <person name="Haridas S."/>
            <person name="Albert R."/>
            <person name="Binder M."/>
            <person name="Bloem J."/>
            <person name="Labutti K."/>
            <person name="Salamov A."/>
            <person name="Andreopoulos B."/>
            <person name="Baker S."/>
            <person name="Barry K."/>
            <person name="Bills G."/>
            <person name="Bluhm B."/>
            <person name="Cannon C."/>
            <person name="Castanera R."/>
            <person name="Culley D."/>
            <person name="Daum C."/>
            <person name="Ezra D."/>
            <person name="Gonzalez J."/>
            <person name="Henrissat B."/>
            <person name="Kuo A."/>
            <person name="Liang C."/>
            <person name="Lipzen A."/>
            <person name="Lutzoni F."/>
            <person name="Magnuson J."/>
            <person name="Mondo S."/>
            <person name="Nolan M."/>
            <person name="Ohm R."/>
            <person name="Pangilinan J."/>
            <person name="Park H.-J."/>
            <person name="Ramirez L."/>
            <person name="Alfaro M."/>
            <person name="Sun H."/>
            <person name="Tritt A."/>
            <person name="Yoshinaga Y."/>
            <person name="Zwiers L.-H."/>
            <person name="Turgeon B."/>
            <person name="Goodwin S."/>
            <person name="Spatafora J."/>
            <person name="Crous P."/>
            <person name="Grigoriev I."/>
        </authorList>
    </citation>
    <scope>NUCLEOTIDE SEQUENCE</scope>
    <source>
        <strain evidence="3">SCOH1-5</strain>
    </source>
</reference>
<feature type="region of interest" description="Disordered" evidence="2">
    <location>
        <begin position="216"/>
        <end position="257"/>
    </location>
</feature>
<feature type="region of interest" description="Disordered" evidence="2">
    <location>
        <begin position="1"/>
        <end position="134"/>
    </location>
</feature>
<evidence type="ECO:0000313" key="4">
    <source>
        <dbReference type="Proteomes" id="UP000799539"/>
    </source>
</evidence>
<evidence type="ECO:0000256" key="1">
    <source>
        <dbReference type="SAM" id="Coils"/>
    </source>
</evidence>